<evidence type="ECO:0000256" key="3">
    <source>
        <dbReference type="ARBA" id="ARBA00022741"/>
    </source>
</evidence>
<dbReference type="PANTHER" id="PTHR43107:SF15">
    <property type="entry name" value="FATTY ACID TRANSPORT PROTEIN 3, ISOFORM A"/>
    <property type="match status" value="1"/>
</dbReference>
<evidence type="ECO:0000256" key="1">
    <source>
        <dbReference type="ARBA" id="ARBA00006432"/>
    </source>
</evidence>
<dbReference type="GO" id="GO:0005324">
    <property type="term" value="F:long-chain fatty acid transmembrane transporter activity"/>
    <property type="evidence" value="ECO:0007669"/>
    <property type="project" value="TreeGrafter"/>
</dbReference>
<dbReference type="InterPro" id="IPR042099">
    <property type="entry name" value="ANL_N_sf"/>
</dbReference>
<dbReference type="Proteomes" id="UP000239772">
    <property type="component" value="Unassembled WGS sequence"/>
</dbReference>
<comment type="similarity">
    <text evidence="1">Belongs to the ATP-dependent AMP-binding enzyme family.</text>
</comment>
<dbReference type="PANTHER" id="PTHR43107">
    <property type="entry name" value="LONG-CHAIN FATTY ACID TRANSPORT PROTEIN"/>
    <property type="match status" value="1"/>
</dbReference>
<dbReference type="RefSeq" id="WP_106336184.1">
    <property type="nucleotide sequence ID" value="NZ_PVZS01000007.1"/>
</dbReference>
<name>A0A2T1HV72_9HYPH</name>
<dbReference type="PROSITE" id="PS00455">
    <property type="entry name" value="AMP_BINDING"/>
    <property type="match status" value="1"/>
</dbReference>
<accession>A0A2T1HV72</accession>
<dbReference type="GO" id="GO:0005524">
    <property type="term" value="F:ATP binding"/>
    <property type="evidence" value="ECO:0007669"/>
    <property type="project" value="UniProtKB-KW"/>
</dbReference>
<dbReference type="Gene3D" id="3.30.300.30">
    <property type="match status" value="1"/>
</dbReference>
<protein>
    <submittedName>
        <fullName evidence="7">ATP-dependent acyl-CoA ligase</fullName>
    </submittedName>
</protein>
<dbReference type="InterPro" id="IPR000873">
    <property type="entry name" value="AMP-dep_synth/lig_dom"/>
</dbReference>
<evidence type="ECO:0000256" key="2">
    <source>
        <dbReference type="ARBA" id="ARBA00022598"/>
    </source>
</evidence>
<dbReference type="GO" id="GO:0005886">
    <property type="term" value="C:plasma membrane"/>
    <property type="evidence" value="ECO:0007669"/>
    <property type="project" value="TreeGrafter"/>
</dbReference>
<evidence type="ECO:0000313" key="7">
    <source>
        <dbReference type="EMBL" id="PSC05547.1"/>
    </source>
</evidence>
<dbReference type="OrthoDB" id="7315605at2"/>
<dbReference type="EMBL" id="PVZS01000007">
    <property type="protein sequence ID" value="PSC05547.1"/>
    <property type="molecule type" value="Genomic_DNA"/>
</dbReference>
<comment type="caution">
    <text evidence="7">The sequence shown here is derived from an EMBL/GenBank/DDBJ whole genome shotgun (WGS) entry which is preliminary data.</text>
</comment>
<keyword evidence="3" id="KW-0547">Nucleotide-binding</keyword>
<evidence type="ECO:0000256" key="4">
    <source>
        <dbReference type="ARBA" id="ARBA00022840"/>
    </source>
</evidence>
<feature type="domain" description="AMP-dependent synthetase/ligase" evidence="5">
    <location>
        <begin position="12"/>
        <end position="363"/>
    </location>
</feature>
<organism evidence="7 8">
    <name type="scientific">Alsobacter soli</name>
    <dbReference type="NCBI Taxonomy" id="2109933"/>
    <lineage>
        <taxon>Bacteria</taxon>
        <taxon>Pseudomonadati</taxon>
        <taxon>Pseudomonadota</taxon>
        <taxon>Alphaproteobacteria</taxon>
        <taxon>Hyphomicrobiales</taxon>
        <taxon>Alsobacteraceae</taxon>
        <taxon>Alsobacter</taxon>
    </lineage>
</organism>
<dbReference type="GO" id="GO:0044539">
    <property type="term" value="P:long-chain fatty acid import into cell"/>
    <property type="evidence" value="ECO:0007669"/>
    <property type="project" value="TreeGrafter"/>
</dbReference>
<evidence type="ECO:0000259" key="5">
    <source>
        <dbReference type="Pfam" id="PF00501"/>
    </source>
</evidence>
<dbReference type="InterPro" id="IPR020845">
    <property type="entry name" value="AMP-binding_CS"/>
</dbReference>
<dbReference type="InterPro" id="IPR025110">
    <property type="entry name" value="AMP-bd_C"/>
</dbReference>
<keyword evidence="2 7" id="KW-0436">Ligase</keyword>
<dbReference type="AlphaFoldDB" id="A0A2T1HV72"/>
<dbReference type="Pfam" id="PF13193">
    <property type="entry name" value="AMP-binding_C"/>
    <property type="match status" value="1"/>
</dbReference>
<keyword evidence="8" id="KW-1185">Reference proteome</keyword>
<evidence type="ECO:0000259" key="6">
    <source>
        <dbReference type="Pfam" id="PF13193"/>
    </source>
</evidence>
<dbReference type="GO" id="GO:0004467">
    <property type="term" value="F:long-chain fatty acid-CoA ligase activity"/>
    <property type="evidence" value="ECO:0007669"/>
    <property type="project" value="TreeGrafter"/>
</dbReference>
<dbReference type="InterPro" id="IPR045851">
    <property type="entry name" value="AMP-bd_C_sf"/>
</dbReference>
<dbReference type="SUPFAM" id="SSF56801">
    <property type="entry name" value="Acetyl-CoA synthetase-like"/>
    <property type="match status" value="1"/>
</dbReference>
<gene>
    <name evidence="7" type="ORF">SLNSH_08140</name>
</gene>
<sequence>MNPTQTVLSELLREQARRDPDGAYARFNGAPVTYTALDRQSAALAARLRDEGLERGAHVAVMMRNSAAALAVIFALAKAGLVWVPVNAQQRGEGLRYQLEHSRPAFVIADADFEPSIAEALDGRAVPSLWHADDAKGTLQDALSGPASFEEPAPSLDDRFAIMYTSGTTGRPKGAIVTHRMLLLASHAVGLVSAGRPGDVFFVWEALYHIGGAQLLPLPMTHGIRLAMVDRFSASQFWTQARAEGATHIHHLGGILQLLLKQPPSELDRTHGVRVAWGGGCPPDIWTQFQDRFGVHVRECYGMTEASSITTYNDTGLVGSVGKPVPWFTVDLLDAAGQPVATGERGEIVVRTSLPGAIFPGYFDNPEATARALRDGALFTGDLGSLDAGGDMFFHGRMTDSVRCRGENVSAWEVEHVAASHPDVEDCAMVGVPSDIGEQDIKLFLKLKPGRRASEEALSAWLGARLAPYQNPRYLALVPDFERTASQRIMKGKLSTRLDDCFDRLAKSRAVGRAAS</sequence>
<keyword evidence="4" id="KW-0067">ATP-binding</keyword>
<evidence type="ECO:0000313" key="8">
    <source>
        <dbReference type="Proteomes" id="UP000239772"/>
    </source>
</evidence>
<dbReference type="Pfam" id="PF00501">
    <property type="entry name" value="AMP-binding"/>
    <property type="match status" value="1"/>
</dbReference>
<reference evidence="8" key="1">
    <citation type="submission" date="2018-03" db="EMBL/GenBank/DDBJ databases">
        <authorList>
            <person name="Sun L."/>
            <person name="Liu H."/>
            <person name="Chen W."/>
            <person name="Huang K."/>
            <person name="Liu W."/>
            <person name="Gao X."/>
        </authorList>
    </citation>
    <scope>NUCLEOTIDE SEQUENCE [LARGE SCALE GENOMIC DNA]</scope>
    <source>
        <strain evidence="8">SH9</strain>
    </source>
</reference>
<proteinExistence type="inferred from homology"/>
<feature type="domain" description="AMP-binding enzyme C-terminal" evidence="6">
    <location>
        <begin position="413"/>
        <end position="486"/>
    </location>
</feature>
<dbReference type="Gene3D" id="3.40.50.12780">
    <property type="entry name" value="N-terminal domain of ligase-like"/>
    <property type="match status" value="1"/>
</dbReference>